<dbReference type="Gene3D" id="3.40.395.10">
    <property type="entry name" value="Adenoviral Proteinase, Chain A"/>
    <property type="match status" value="1"/>
</dbReference>
<dbReference type="Gramene" id="ONH94712">
    <property type="protein sequence ID" value="ONH94712"/>
    <property type="gene ID" value="PRUPE_7G026800"/>
</dbReference>
<keyword evidence="3" id="KW-0378">Hydrolase</keyword>
<feature type="domain" description="DUF8039" evidence="6">
    <location>
        <begin position="38"/>
        <end position="124"/>
    </location>
</feature>
<evidence type="ECO:0000256" key="2">
    <source>
        <dbReference type="ARBA" id="ARBA00022670"/>
    </source>
</evidence>
<organism evidence="7 8">
    <name type="scientific">Prunus persica</name>
    <name type="common">Peach</name>
    <name type="synonym">Amygdalus persica</name>
    <dbReference type="NCBI Taxonomy" id="3760"/>
    <lineage>
        <taxon>Eukaryota</taxon>
        <taxon>Viridiplantae</taxon>
        <taxon>Streptophyta</taxon>
        <taxon>Embryophyta</taxon>
        <taxon>Tracheophyta</taxon>
        <taxon>Spermatophyta</taxon>
        <taxon>Magnoliopsida</taxon>
        <taxon>eudicotyledons</taxon>
        <taxon>Gunneridae</taxon>
        <taxon>Pentapetalae</taxon>
        <taxon>rosids</taxon>
        <taxon>fabids</taxon>
        <taxon>Rosales</taxon>
        <taxon>Rosaceae</taxon>
        <taxon>Amygdaloideae</taxon>
        <taxon>Amygdaleae</taxon>
        <taxon>Prunus</taxon>
    </lineage>
</organism>
<comment type="similarity">
    <text evidence="1">Belongs to the peptidase C48 family.</text>
</comment>
<dbReference type="InterPro" id="IPR038765">
    <property type="entry name" value="Papain-like_cys_pep_sf"/>
</dbReference>
<evidence type="ECO:0000313" key="8">
    <source>
        <dbReference type="Proteomes" id="UP000006882"/>
    </source>
</evidence>
<dbReference type="Pfam" id="PF26133">
    <property type="entry name" value="DUF8039"/>
    <property type="match status" value="1"/>
</dbReference>
<gene>
    <name evidence="7" type="ORF">PRUPE_7G026800</name>
</gene>
<evidence type="ECO:0000259" key="5">
    <source>
        <dbReference type="Pfam" id="PF02902"/>
    </source>
</evidence>
<proteinExistence type="inferred from homology"/>
<dbReference type="PANTHER" id="PTHR33018">
    <property type="entry name" value="OS10G0338966 PROTEIN-RELATED"/>
    <property type="match status" value="1"/>
</dbReference>
<keyword evidence="8" id="KW-1185">Reference proteome</keyword>
<dbReference type="Pfam" id="PF02902">
    <property type="entry name" value="Peptidase_C48"/>
    <property type="match status" value="1"/>
</dbReference>
<feature type="signal peptide" evidence="4">
    <location>
        <begin position="1"/>
        <end position="25"/>
    </location>
</feature>
<dbReference type="InterPro" id="IPR058352">
    <property type="entry name" value="DUF8039"/>
</dbReference>
<dbReference type="GO" id="GO:0008234">
    <property type="term" value="F:cysteine-type peptidase activity"/>
    <property type="evidence" value="ECO:0007669"/>
    <property type="project" value="InterPro"/>
</dbReference>
<reference evidence="7 8" key="1">
    <citation type="journal article" date="2013" name="Nat. Genet.">
        <title>The high-quality draft genome of peach (Prunus persica) identifies unique patterns of genetic diversity, domestication and genome evolution.</title>
        <authorList>
            <consortium name="International Peach Genome Initiative"/>
            <person name="Verde I."/>
            <person name="Abbott A.G."/>
            <person name="Scalabrin S."/>
            <person name="Jung S."/>
            <person name="Shu S."/>
            <person name="Marroni F."/>
            <person name="Zhebentyayeva T."/>
            <person name="Dettori M.T."/>
            <person name="Grimwood J."/>
            <person name="Cattonaro F."/>
            <person name="Zuccolo A."/>
            <person name="Rossini L."/>
            <person name="Jenkins J."/>
            <person name="Vendramin E."/>
            <person name="Meisel L.A."/>
            <person name="Decroocq V."/>
            <person name="Sosinski B."/>
            <person name="Prochnik S."/>
            <person name="Mitros T."/>
            <person name="Policriti A."/>
            <person name="Cipriani G."/>
            <person name="Dondini L."/>
            <person name="Ficklin S."/>
            <person name="Goodstein D.M."/>
            <person name="Xuan P."/>
            <person name="Del Fabbro C."/>
            <person name="Aramini V."/>
            <person name="Copetti D."/>
            <person name="Gonzalez S."/>
            <person name="Horner D.S."/>
            <person name="Falchi R."/>
            <person name="Lucas S."/>
            <person name="Mica E."/>
            <person name="Maldonado J."/>
            <person name="Lazzari B."/>
            <person name="Bielenberg D."/>
            <person name="Pirona R."/>
            <person name="Miculan M."/>
            <person name="Barakat A."/>
            <person name="Testolin R."/>
            <person name="Stella A."/>
            <person name="Tartarini S."/>
            <person name="Tonutti P."/>
            <person name="Arus P."/>
            <person name="Orellana A."/>
            <person name="Wells C."/>
            <person name="Main D."/>
            <person name="Vizzotto G."/>
            <person name="Silva H."/>
            <person name="Salamini F."/>
            <person name="Schmutz J."/>
            <person name="Morgante M."/>
            <person name="Rokhsar D.S."/>
        </authorList>
    </citation>
    <scope>NUCLEOTIDE SEQUENCE [LARGE SCALE GENOMIC DNA]</scope>
    <source>
        <strain evidence="8">cv. Nemared</strain>
    </source>
</reference>
<feature type="chain" id="PRO_5013236388" description="Ubiquitin-like protease family profile domain-containing protein" evidence="4">
    <location>
        <begin position="26"/>
        <end position="327"/>
    </location>
</feature>
<dbReference type="InterPro" id="IPR003653">
    <property type="entry name" value="Peptidase_C48_C"/>
</dbReference>
<evidence type="ECO:0000256" key="4">
    <source>
        <dbReference type="SAM" id="SignalP"/>
    </source>
</evidence>
<protein>
    <recommendedName>
        <fullName evidence="9">Ubiquitin-like protease family profile domain-containing protein</fullName>
    </recommendedName>
</protein>
<name>A0A251N5V3_PRUPE</name>
<evidence type="ECO:0000259" key="6">
    <source>
        <dbReference type="Pfam" id="PF26133"/>
    </source>
</evidence>
<feature type="domain" description="Ubiquitin-like protease family profile" evidence="5">
    <location>
        <begin position="246"/>
        <end position="323"/>
    </location>
</feature>
<evidence type="ECO:0000256" key="1">
    <source>
        <dbReference type="ARBA" id="ARBA00005234"/>
    </source>
</evidence>
<dbReference type="EMBL" id="CM007657">
    <property type="protein sequence ID" value="ONH94712.1"/>
    <property type="molecule type" value="Genomic_DNA"/>
</dbReference>
<dbReference type="AlphaFoldDB" id="A0A251N5V3"/>
<evidence type="ECO:0008006" key="9">
    <source>
        <dbReference type="Google" id="ProtNLM"/>
    </source>
</evidence>
<dbReference type="Proteomes" id="UP000006882">
    <property type="component" value="Chromosome G7"/>
</dbReference>
<accession>A0A251N5V3</accession>
<dbReference type="SUPFAM" id="SSF54001">
    <property type="entry name" value="Cysteine proteinases"/>
    <property type="match status" value="1"/>
</dbReference>
<sequence length="327" mass="36486">MIKHKKRTIAILCCSLICISLHLQGFQRGIRSVSATADLLTTGKECKMAFGEKANIVASGTIVEINVPNQLVHNVPLGEGSIRVAVNCALKGDSPLPIPVKGVFETVGDALGSQVAWPQDLIVFDDKVKKEETTKEKLAKTLFKSISPTMPKSCNVLYAYAHQVMSKGQTISTNTDEDIFGVKKIVYIFQEQVIVFAEMREIGQAIIIAHISYLFRLVKSQQRDQVIGFMDPARTAHDPRYGNLWGHWILTIIDEDKDNVYVMDPLGARHPQDAWKAVLNNGIKAFNAQIKRRTCKLPTWIMFSGAPKQSDGKSCGYFVMRYMKDIL</sequence>
<evidence type="ECO:0000256" key="3">
    <source>
        <dbReference type="ARBA" id="ARBA00022801"/>
    </source>
</evidence>
<dbReference type="PANTHER" id="PTHR33018:SF34">
    <property type="entry name" value="OS02G0472350 PROTEIN"/>
    <property type="match status" value="1"/>
</dbReference>
<keyword evidence="4" id="KW-0732">Signal</keyword>
<evidence type="ECO:0000313" key="7">
    <source>
        <dbReference type="EMBL" id="ONH94712.1"/>
    </source>
</evidence>
<keyword evidence="2" id="KW-0645">Protease</keyword>
<dbReference type="GO" id="GO:0006508">
    <property type="term" value="P:proteolysis"/>
    <property type="evidence" value="ECO:0007669"/>
    <property type="project" value="UniProtKB-KW"/>
</dbReference>